<reference evidence="1" key="1">
    <citation type="submission" date="2024-06" db="EMBL/GenBank/DDBJ databases">
        <title>The genome sequences of Kitasatospora sp. strain HUAS MG31.</title>
        <authorList>
            <person name="Mo P."/>
        </authorList>
    </citation>
    <scope>NUCLEOTIDE SEQUENCE</scope>
    <source>
        <strain evidence="1">HUAS MG31</strain>
    </source>
</reference>
<protein>
    <submittedName>
        <fullName evidence="1">SRPBCC family protein</fullName>
    </submittedName>
</protein>
<name>A0AAU8K4P3_9ACTN</name>
<accession>A0AAU8K4P3</accession>
<dbReference type="EMBL" id="CP159872">
    <property type="protein sequence ID" value="XCM83709.1"/>
    <property type="molecule type" value="Genomic_DNA"/>
</dbReference>
<dbReference type="InterPro" id="IPR019587">
    <property type="entry name" value="Polyketide_cyclase/dehydratase"/>
</dbReference>
<dbReference type="RefSeq" id="WP_354644646.1">
    <property type="nucleotide sequence ID" value="NZ_CP159872.1"/>
</dbReference>
<proteinExistence type="predicted"/>
<organism evidence="1">
    <name type="scientific">Kitasatospora camelliae</name>
    <dbReference type="NCBI Taxonomy" id="3156397"/>
    <lineage>
        <taxon>Bacteria</taxon>
        <taxon>Bacillati</taxon>
        <taxon>Actinomycetota</taxon>
        <taxon>Actinomycetes</taxon>
        <taxon>Kitasatosporales</taxon>
        <taxon>Streptomycetaceae</taxon>
        <taxon>Kitasatospora</taxon>
    </lineage>
</organism>
<dbReference type="CDD" id="cd07820">
    <property type="entry name" value="SRPBCC_3"/>
    <property type="match status" value="1"/>
</dbReference>
<evidence type="ECO:0000313" key="1">
    <source>
        <dbReference type="EMBL" id="XCM83709.1"/>
    </source>
</evidence>
<dbReference type="AlphaFoldDB" id="A0AAU8K4P3"/>
<dbReference type="KEGG" id="kcm:ABWK59_34675"/>
<dbReference type="Pfam" id="PF10604">
    <property type="entry name" value="Polyketide_cyc2"/>
    <property type="match status" value="1"/>
</dbReference>
<dbReference type="Gene3D" id="3.30.530.20">
    <property type="match status" value="1"/>
</dbReference>
<dbReference type="InterPro" id="IPR023393">
    <property type="entry name" value="START-like_dom_sf"/>
</dbReference>
<gene>
    <name evidence="1" type="ORF">ABWK59_34675</name>
</gene>
<dbReference type="SUPFAM" id="SSF55961">
    <property type="entry name" value="Bet v1-like"/>
    <property type="match status" value="1"/>
</dbReference>
<sequence length="149" mass="16752">MPRFEITTVLPVPAQQVFEACLDVEAHTRSMAASSERAVAGTTHGHLTLGDTVTFRARHFGLTWRLTARITAYDPPRSFVDEQERGPFNRWRHAHSFEPDGTGGTVMTDVIDFAAPLGILGRIADRTVLGWYMARLIRRRNAYLADTLR</sequence>